<dbReference type="AlphaFoldDB" id="A0A3N9TLP7"/>
<sequence>MQINKDLLNSSDSPLNRFSNSPSELMSVDMPLRGDIEDTIAHLTSSLHHAMLEGDKEKVRHYAMMLGYYGLEAWR</sequence>
<proteinExistence type="predicted"/>
<evidence type="ECO:0000313" key="3">
    <source>
        <dbReference type="Proteomes" id="UP000281112"/>
    </source>
</evidence>
<organism evidence="2 3">
    <name type="scientific">Vibrio viridaestus</name>
    <dbReference type="NCBI Taxonomy" id="2487322"/>
    <lineage>
        <taxon>Bacteria</taxon>
        <taxon>Pseudomonadati</taxon>
        <taxon>Pseudomonadota</taxon>
        <taxon>Gammaproteobacteria</taxon>
        <taxon>Vibrionales</taxon>
        <taxon>Vibrionaceae</taxon>
        <taxon>Vibrio</taxon>
    </lineage>
</organism>
<feature type="region of interest" description="Disordered" evidence="1">
    <location>
        <begin position="1"/>
        <end position="24"/>
    </location>
</feature>
<dbReference type="RefSeq" id="WP_124935187.1">
    <property type="nucleotide sequence ID" value="NZ_RJVQ01000001.1"/>
</dbReference>
<gene>
    <name evidence="2" type="ORF">EES38_00345</name>
</gene>
<dbReference type="Proteomes" id="UP000281112">
    <property type="component" value="Unassembled WGS sequence"/>
</dbReference>
<evidence type="ECO:0000256" key="1">
    <source>
        <dbReference type="SAM" id="MobiDB-lite"/>
    </source>
</evidence>
<evidence type="ECO:0000313" key="2">
    <source>
        <dbReference type="EMBL" id="RQW64535.1"/>
    </source>
</evidence>
<keyword evidence="3" id="KW-1185">Reference proteome</keyword>
<reference evidence="2 3" key="1">
    <citation type="submission" date="2018-11" db="EMBL/GenBank/DDBJ databases">
        <title>Vibrio LJC006 sp. nov., isolated from seawater during the bloom of the enteromorpha.</title>
        <authorList>
            <person name="Liang J."/>
        </authorList>
    </citation>
    <scope>NUCLEOTIDE SEQUENCE [LARGE SCALE GENOMIC DNA]</scope>
    <source>
        <strain evidence="2 3">LJC006</strain>
    </source>
</reference>
<name>A0A3N9TLP7_9VIBR</name>
<protein>
    <submittedName>
        <fullName evidence="2">Uncharacterized protein</fullName>
    </submittedName>
</protein>
<comment type="caution">
    <text evidence="2">The sequence shown here is derived from an EMBL/GenBank/DDBJ whole genome shotgun (WGS) entry which is preliminary data.</text>
</comment>
<accession>A0A3N9TLP7</accession>
<dbReference type="EMBL" id="RJVQ01000001">
    <property type="protein sequence ID" value="RQW64535.1"/>
    <property type="molecule type" value="Genomic_DNA"/>
</dbReference>